<protein>
    <submittedName>
        <fullName evidence="1">Uncharacterized protein</fullName>
    </submittedName>
</protein>
<dbReference type="Gramene" id="RZC60801">
    <property type="protein sequence ID" value="RZC60801"/>
    <property type="gene ID" value="C5167_022560"/>
</dbReference>
<dbReference type="AlphaFoldDB" id="A0A4Y7JLE5"/>
<keyword evidence="2" id="KW-1185">Reference proteome</keyword>
<evidence type="ECO:0000313" key="1">
    <source>
        <dbReference type="EMBL" id="RZC60801.1"/>
    </source>
</evidence>
<dbReference type="Proteomes" id="UP000316621">
    <property type="component" value="Chromosome 5"/>
</dbReference>
<sequence length="60" mass="7088">MLSTFGRQNPAIRSKMMSHWIIILESSVEDEDDQVNHLDFIMQSSLSHFKNKDLIIRQKK</sequence>
<evidence type="ECO:0000313" key="2">
    <source>
        <dbReference type="Proteomes" id="UP000316621"/>
    </source>
</evidence>
<reference evidence="1 2" key="1">
    <citation type="journal article" date="2018" name="Science">
        <title>The opium poppy genome and morphinan production.</title>
        <authorList>
            <person name="Guo L."/>
            <person name="Winzer T."/>
            <person name="Yang X."/>
            <person name="Li Y."/>
            <person name="Ning Z."/>
            <person name="He Z."/>
            <person name="Teodor R."/>
            <person name="Lu Y."/>
            <person name="Bowser T.A."/>
            <person name="Graham I.A."/>
            <person name="Ye K."/>
        </authorList>
    </citation>
    <scope>NUCLEOTIDE SEQUENCE [LARGE SCALE GENOMIC DNA]</scope>
    <source>
        <strain evidence="2">cv. HN1</strain>
        <tissue evidence="1">Leaves</tissue>
    </source>
</reference>
<gene>
    <name evidence="1" type="ORF">C5167_022560</name>
</gene>
<proteinExistence type="predicted"/>
<dbReference type="EMBL" id="CM010719">
    <property type="protein sequence ID" value="RZC60801.1"/>
    <property type="molecule type" value="Genomic_DNA"/>
</dbReference>
<accession>A0A4Y7JLE5</accession>
<name>A0A4Y7JLE5_PAPSO</name>
<organism evidence="1 2">
    <name type="scientific">Papaver somniferum</name>
    <name type="common">Opium poppy</name>
    <dbReference type="NCBI Taxonomy" id="3469"/>
    <lineage>
        <taxon>Eukaryota</taxon>
        <taxon>Viridiplantae</taxon>
        <taxon>Streptophyta</taxon>
        <taxon>Embryophyta</taxon>
        <taxon>Tracheophyta</taxon>
        <taxon>Spermatophyta</taxon>
        <taxon>Magnoliopsida</taxon>
        <taxon>Ranunculales</taxon>
        <taxon>Papaveraceae</taxon>
        <taxon>Papaveroideae</taxon>
        <taxon>Papaver</taxon>
    </lineage>
</organism>